<evidence type="ECO:0000313" key="3">
    <source>
        <dbReference type="Proteomes" id="UP000024635"/>
    </source>
</evidence>
<gene>
    <name evidence="2" type="primary">Acey_s0038.g3656</name>
    <name evidence="2" type="ORF">Y032_0038g3656</name>
</gene>
<protein>
    <submittedName>
        <fullName evidence="2">Uncharacterized protein</fullName>
    </submittedName>
</protein>
<sequence>MVSEVNADSDEDMDEDNRKPGLVAISSDEDEAREEEDVFSKIRRVSEEIKEMEQVLKEFPYRTIVLIRDVTLCCAVCHRCYLPRLP</sequence>
<dbReference type="EMBL" id="JARK01001374">
    <property type="protein sequence ID" value="EYC15149.1"/>
    <property type="molecule type" value="Genomic_DNA"/>
</dbReference>
<accession>A0A016UIG1</accession>
<name>A0A016UIG1_9BILA</name>
<organism evidence="2 3">
    <name type="scientific">Ancylostoma ceylanicum</name>
    <dbReference type="NCBI Taxonomy" id="53326"/>
    <lineage>
        <taxon>Eukaryota</taxon>
        <taxon>Metazoa</taxon>
        <taxon>Ecdysozoa</taxon>
        <taxon>Nematoda</taxon>
        <taxon>Chromadorea</taxon>
        <taxon>Rhabditida</taxon>
        <taxon>Rhabditina</taxon>
        <taxon>Rhabditomorpha</taxon>
        <taxon>Strongyloidea</taxon>
        <taxon>Ancylostomatidae</taxon>
        <taxon>Ancylostomatinae</taxon>
        <taxon>Ancylostoma</taxon>
    </lineage>
</organism>
<dbReference type="Proteomes" id="UP000024635">
    <property type="component" value="Unassembled WGS sequence"/>
</dbReference>
<proteinExistence type="predicted"/>
<evidence type="ECO:0000313" key="2">
    <source>
        <dbReference type="EMBL" id="EYC15149.1"/>
    </source>
</evidence>
<comment type="caution">
    <text evidence="2">The sequence shown here is derived from an EMBL/GenBank/DDBJ whole genome shotgun (WGS) entry which is preliminary data.</text>
</comment>
<evidence type="ECO:0000256" key="1">
    <source>
        <dbReference type="SAM" id="MobiDB-lite"/>
    </source>
</evidence>
<reference evidence="3" key="1">
    <citation type="journal article" date="2015" name="Nat. Genet.">
        <title>The genome and transcriptome of the zoonotic hookworm Ancylostoma ceylanicum identify infection-specific gene families.</title>
        <authorList>
            <person name="Schwarz E.M."/>
            <person name="Hu Y."/>
            <person name="Antoshechkin I."/>
            <person name="Miller M.M."/>
            <person name="Sternberg P.W."/>
            <person name="Aroian R.V."/>
        </authorList>
    </citation>
    <scope>NUCLEOTIDE SEQUENCE</scope>
    <source>
        <strain evidence="3">HY135</strain>
    </source>
</reference>
<dbReference type="AlphaFoldDB" id="A0A016UIG1"/>
<keyword evidence="3" id="KW-1185">Reference proteome</keyword>
<feature type="region of interest" description="Disordered" evidence="1">
    <location>
        <begin position="1"/>
        <end position="33"/>
    </location>
</feature>